<organism evidence="1">
    <name type="scientific">Echinococcus granulosus</name>
    <name type="common">Hydatid tapeworm</name>
    <dbReference type="NCBI Taxonomy" id="6210"/>
    <lineage>
        <taxon>Eukaryota</taxon>
        <taxon>Metazoa</taxon>
        <taxon>Spiralia</taxon>
        <taxon>Lophotrochozoa</taxon>
        <taxon>Platyhelminthes</taxon>
        <taxon>Cestoda</taxon>
        <taxon>Eucestoda</taxon>
        <taxon>Cyclophyllidea</taxon>
        <taxon>Taeniidae</taxon>
        <taxon>Echinococcus</taxon>
        <taxon>Echinococcus granulosus group</taxon>
    </lineage>
</organism>
<evidence type="ECO:0000313" key="1">
    <source>
        <dbReference type="EMBL" id="CDS17049.1"/>
    </source>
</evidence>
<name>A0A068WHG6_ECHGR</name>
<evidence type="ECO:0000313" key="3">
    <source>
        <dbReference type="WBParaSite" id="EgrG_000977200"/>
    </source>
</evidence>
<protein>
    <submittedName>
        <fullName evidence="1 3">Uncharacterized protein</fullName>
    </submittedName>
</protein>
<accession>A0A068WHG6</accession>
<reference evidence="3" key="3">
    <citation type="submission" date="2020-10" db="UniProtKB">
        <authorList>
            <consortium name="WormBaseParasite"/>
        </authorList>
    </citation>
    <scope>IDENTIFICATION</scope>
</reference>
<gene>
    <name evidence="1" type="ORF">EgrG_000977200</name>
</gene>
<dbReference type="WBParaSite" id="EgrG_000977200">
    <property type="protein sequence ID" value="EgrG_000977200"/>
    <property type="gene ID" value="EgrG_000977200"/>
</dbReference>
<evidence type="ECO:0000313" key="2">
    <source>
        <dbReference type="Proteomes" id="UP000492820"/>
    </source>
</evidence>
<dbReference type="Proteomes" id="UP000492820">
    <property type="component" value="Unassembled WGS sequence"/>
</dbReference>
<reference evidence="1" key="2">
    <citation type="submission" date="2014-06" db="EMBL/GenBank/DDBJ databases">
        <authorList>
            <person name="Aslett M."/>
        </authorList>
    </citation>
    <scope>NUCLEOTIDE SEQUENCE</scope>
</reference>
<sequence>MKKNSACDPWGIESPYLVHNNLNTSLFYFALLHRIDLFPSAPECTSARNDLPILPLRRISVRATLSLSIFSPF</sequence>
<dbReference type="AlphaFoldDB" id="A0A068WHG6"/>
<dbReference type="EMBL" id="LK028577">
    <property type="protein sequence ID" value="CDS17049.1"/>
    <property type="molecule type" value="Genomic_DNA"/>
</dbReference>
<proteinExistence type="predicted"/>
<reference evidence="1 2" key="1">
    <citation type="journal article" date="2013" name="Nature">
        <title>The genomes of four tapeworm species reveal adaptations to parasitism.</title>
        <authorList>
            <person name="Tsai I.J."/>
            <person name="Zarowiecki M."/>
            <person name="Holroyd N."/>
            <person name="Garciarrubio A."/>
            <person name="Sanchez-Flores A."/>
            <person name="Brooks K.L."/>
            <person name="Tracey A."/>
            <person name="Bobes R.J."/>
            <person name="Fragoso G."/>
            <person name="Sciutto E."/>
            <person name="Aslett M."/>
            <person name="Beasley H."/>
            <person name="Bennett H.M."/>
            <person name="Cai J."/>
            <person name="Camicia F."/>
            <person name="Clark R."/>
            <person name="Cucher M."/>
            <person name="De Silva N."/>
            <person name="Day T.A."/>
            <person name="Deplazes P."/>
            <person name="Estrada K."/>
            <person name="Fernandez C."/>
            <person name="Holland P.W."/>
            <person name="Hou J."/>
            <person name="Hu S."/>
            <person name="Huckvale T."/>
            <person name="Hung S.S."/>
            <person name="Kamenetzky L."/>
            <person name="Keane J.A."/>
            <person name="Kiss F."/>
            <person name="Koziol U."/>
            <person name="Lambert O."/>
            <person name="Liu K."/>
            <person name="Luo X."/>
            <person name="Luo Y."/>
            <person name="Macchiaroli N."/>
            <person name="Nichol S."/>
            <person name="Paps J."/>
            <person name="Parkinson J."/>
            <person name="Pouchkina-Stantcheva N."/>
            <person name="Riddiford N."/>
            <person name="Rosenzvit M."/>
            <person name="Salinas G."/>
            <person name="Wasmuth J.D."/>
            <person name="Zamanian M."/>
            <person name="Zheng Y."/>
            <person name="Cai X."/>
            <person name="Soberon X."/>
            <person name="Olson P.D."/>
            <person name="Laclette J.P."/>
            <person name="Brehm K."/>
            <person name="Berriman M."/>
            <person name="Garciarrubio A."/>
            <person name="Bobes R.J."/>
            <person name="Fragoso G."/>
            <person name="Sanchez-Flores A."/>
            <person name="Estrada K."/>
            <person name="Cevallos M.A."/>
            <person name="Morett E."/>
            <person name="Gonzalez V."/>
            <person name="Portillo T."/>
            <person name="Ochoa-Leyva A."/>
            <person name="Jose M.V."/>
            <person name="Sciutto E."/>
            <person name="Landa A."/>
            <person name="Jimenez L."/>
            <person name="Valdes V."/>
            <person name="Carrero J.C."/>
            <person name="Larralde C."/>
            <person name="Morales-Montor J."/>
            <person name="Limon-Lason J."/>
            <person name="Soberon X."/>
            <person name="Laclette J.P."/>
        </authorList>
    </citation>
    <scope>NUCLEOTIDE SEQUENCE [LARGE SCALE GENOMIC DNA]</scope>
</reference>